<dbReference type="EMBL" id="CP120678">
    <property type="protein sequence ID" value="WIW70997.1"/>
    <property type="molecule type" value="Genomic_DNA"/>
</dbReference>
<dbReference type="Proteomes" id="UP001243623">
    <property type="component" value="Chromosome"/>
</dbReference>
<proteinExistence type="predicted"/>
<sequence>MNEFEKVQYKAYREQLAKAQMKSMQETKEFKSMLTKLNNSKRDVTDTIFRTSLTVDPDGTEFLIIREVTTGRNGKLVESKVISKQKVAEPVMIKEEKEEIVVEKLKKLPSNGTNESLVNIMAKQGFSCYKVAKRRRKITTLSLEHF</sequence>
<dbReference type="KEGG" id="sgbi:P3F81_01350"/>
<keyword evidence="3" id="KW-1185">Reference proteome</keyword>
<name>A0A9Y2ERB5_9FIRM</name>
<dbReference type="AlphaFoldDB" id="A0A9Y2ERB5"/>
<organism evidence="2 3">
    <name type="scientific">Selenobaculum gibii</name>
    <dbReference type="NCBI Taxonomy" id="3054208"/>
    <lineage>
        <taxon>Bacteria</taxon>
        <taxon>Bacillati</taxon>
        <taxon>Bacillota</taxon>
        <taxon>Negativicutes</taxon>
        <taxon>Selenomonadales</taxon>
        <taxon>Selenomonadaceae</taxon>
        <taxon>Selenobaculum</taxon>
    </lineage>
</organism>
<evidence type="ECO:0000313" key="2">
    <source>
        <dbReference type="EMBL" id="WIW70997.1"/>
    </source>
</evidence>
<dbReference type="RefSeq" id="WP_147667064.1">
    <property type="nucleotide sequence ID" value="NZ_CP120678.1"/>
</dbReference>
<protein>
    <submittedName>
        <fullName evidence="2">Uncharacterized protein</fullName>
    </submittedName>
</protein>
<feature type="coiled-coil region" evidence="1">
    <location>
        <begin position="2"/>
        <end position="29"/>
    </location>
</feature>
<reference evidence="2" key="1">
    <citation type="submission" date="2023-03" db="EMBL/GenBank/DDBJ databases">
        <title>Selenobaculum gbiensis gen. nov. sp. nov., a new bacterium isolated from the gut microbiota of IBD patient.</title>
        <authorList>
            <person name="Yeo S."/>
            <person name="Park H."/>
            <person name="Huh C.S."/>
        </authorList>
    </citation>
    <scope>NUCLEOTIDE SEQUENCE</scope>
    <source>
        <strain evidence="2">ICN-92133</strain>
    </source>
</reference>
<keyword evidence="1" id="KW-0175">Coiled coil</keyword>
<gene>
    <name evidence="2" type="ORF">P3F81_01350</name>
</gene>
<evidence type="ECO:0000313" key="3">
    <source>
        <dbReference type="Proteomes" id="UP001243623"/>
    </source>
</evidence>
<accession>A0A9Y2ERB5</accession>
<evidence type="ECO:0000256" key="1">
    <source>
        <dbReference type="SAM" id="Coils"/>
    </source>
</evidence>